<evidence type="ECO:0000256" key="6">
    <source>
        <dbReference type="ARBA" id="ARBA00022741"/>
    </source>
</evidence>
<keyword evidence="9 15" id="KW-1133">Transmembrane helix</keyword>
<sequence length="352" mass="39408">MDLLLLFIVVALIVGILVLVVWLSKTSKMHNDEEWKPDDKILGKMPNDERKPGDNIPDSLVGLRTFTREKLAKATNDFTDIIGEGGFGAVYRANLEGNRTVAVKRATKTRIRDQKLFEEELSVLLRIRHPYLVSLIGFCFEREEQCLVFEFVPQGNLYDRLHTKKGVANPLPWASRVHIAFQVAEALEYLHEKPKPPVLHRDIKSSNVLLVDDNNAKLADFGLSRLGPKKDETTFTTPQGSYGYMDPEYAIEGKLSLKSDVYSFGVLLLELVTGLQSLQGTMTLAESIKSQRLSEDTTVIMGIVDSSIRANVDSKQVENIITIANRCLAATGELRPHMSEIVTAMKNNVRVP</sequence>
<evidence type="ECO:0000256" key="7">
    <source>
        <dbReference type="ARBA" id="ARBA00022777"/>
    </source>
</evidence>
<keyword evidence="10 15" id="KW-0472">Membrane</keyword>
<keyword evidence="4" id="KW-0808">Transferase</keyword>
<dbReference type="FunFam" id="1.10.510.10:FF:000095">
    <property type="entry name" value="protein STRUBBELIG-RECEPTOR FAMILY 8"/>
    <property type="match status" value="1"/>
</dbReference>
<comment type="catalytic activity">
    <reaction evidence="11">
        <text>L-threonyl-[protein] + ATP = O-phospho-L-threonyl-[protein] + ADP + H(+)</text>
        <dbReference type="Rhea" id="RHEA:46608"/>
        <dbReference type="Rhea" id="RHEA-COMP:11060"/>
        <dbReference type="Rhea" id="RHEA-COMP:11605"/>
        <dbReference type="ChEBI" id="CHEBI:15378"/>
        <dbReference type="ChEBI" id="CHEBI:30013"/>
        <dbReference type="ChEBI" id="CHEBI:30616"/>
        <dbReference type="ChEBI" id="CHEBI:61977"/>
        <dbReference type="ChEBI" id="CHEBI:456216"/>
        <dbReference type="EC" id="2.7.11.1"/>
    </reaction>
</comment>
<dbReference type="InterPro" id="IPR017441">
    <property type="entry name" value="Protein_kinase_ATP_BS"/>
</dbReference>
<evidence type="ECO:0000256" key="15">
    <source>
        <dbReference type="SAM" id="Phobius"/>
    </source>
</evidence>
<dbReference type="PROSITE" id="PS00107">
    <property type="entry name" value="PROTEIN_KINASE_ATP"/>
    <property type="match status" value="1"/>
</dbReference>
<evidence type="ECO:0000256" key="10">
    <source>
        <dbReference type="ARBA" id="ARBA00023136"/>
    </source>
</evidence>
<dbReference type="InterPro" id="IPR011009">
    <property type="entry name" value="Kinase-like_dom_sf"/>
</dbReference>
<comment type="subcellular location">
    <subcellularLocation>
        <location evidence="1">Cell membrane</location>
        <topology evidence="1">Single-pass membrane protein</topology>
    </subcellularLocation>
</comment>
<organism evidence="17">
    <name type="scientific">Wollemia nobilis</name>
    <dbReference type="NCBI Taxonomy" id="56998"/>
    <lineage>
        <taxon>Eukaryota</taxon>
        <taxon>Viridiplantae</taxon>
        <taxon>Streptophyta</taxon>
        <taxon>Embryophyta</taxon>
        <taxon>Tracheophyta</taxon>
        <taxon>Spermatophyta</taxon>
        <taxon>Pinopsida</taxon>
        <taxon>Pinidae</taxon>
        <taxon>Conifers II</taxon>
        <taxon>Araucariales</taxon>
        <taxon>Araucariaceae</taxon>
        <taxon>Wollemia</taxon>
    </lineage>
</organism>
<evidence type="ECO:0000256" key="14">
    <source>
        <dbReference type="RuleBase" id="RU000304"/>
    </source>
</evidence>
<dbReference type="AlphaFoldDB" id="A0A0C9S8N7"/>
<dbReference type="Gene3D" id="1.10.510.10">
    <property type="entry name" value="Transferase(Phosphotransferase) domain 1"/>
    <property type="match status" value="1"/>
</dbReference>
<dbReference type="PANTHER" id="PTHR47982">
    <property type="entry name" value="PROLINE-RICH RECEPTOR-LIKE PROTEIN KINASE PERK4"/>
    <property type="match status" value="1"/>
</dbReference>
<dbReference type="Pfam" id="PF07714">
    <property type="entry name" value="PK_Tyr_Ser-Thr"/>
    <property type="match status" value="1"/>
</dbReference>
<keyword evidence="3 14" id="KW-0723">Serine/threonine-protein kinase</keyword>
<keyword evidence="7" id="KW-0418">Kinase</keyword>
<feature type="binding site" evidence="13">
    <location>
        <position position="104"/>
    </location>
    <ligand>
        <name>ATP</name>
        <dbReference type="ChEBI" id="CHEBI:30616"/>
    </ligand>
</feature>
<dbReference type="InterPro" id="IPR000719">
    <property type="entry name" value="Prot_kinase_dom"/>
</dbReference>
<evidence type="ECO:0000256" key="3">
    <source>
        <dbReference type="ARBA" id="ARBA00022527"/>
    </source>
</evidence>
<comment type="catalytic activity">
    <reaction evidence="12">
        <text>L-seryl-[protein] + ATP = O-phospho-L-seryl-[protein] + ADP + H(+)</text>
        <dbReference type="Rhea" id="RHEA:17989"/>
        <dbReference type="Rhea" id="RHEA-COMP:9863"/>
        <dbReference type="Rhea" id="RHEA-COMP:11604"/>
        <dbReference type="ChEBI" id="CHEBI:15378"/>
        <dbReference type="ChEBI" id="CHEBI:29999"/>
        <dbReference type="ChEBI" id="CHEBI:30616"/>
        <dbReference type="ChEBI" id="CHEBI:83421"/>
        <dbReference type="ChEBI" id="CHEBI:456216"/>
        <dbReference type="EC" id="2.7.11.1"/>
    </reaction>
</comment>
<dbReference type="GO" id="GO:0005886">
    <property type="term" value="C:plasma membrane"/>
    <property type="evidence" value="ECO:0007669"/>
    <property type="project" value="UniProtKB-SubCell"/>
</dbReference>
<dbReference type="GO" id="GO:0004674">
    <property type="term" value="F:protein serine/threonine kinase activity"/>
    <property type="evidence" value="ECO:0007669"/>
    <property type="project" value="UniProtKB-KW"/>
</dbReference>
<evidence type="ECO:0000256" key="11">
    <source>
        <dbReference type="ARBA" id="ARBA00047899"/>
    </source>
</evidence>
<dbReference type="EMBL" id="GCHU01010715">
    <property type="protein sequence ID" value="JAG87923.1"/>
    <property type="molecule type" value="Transcribed_RNA"/>
</dbReference>
<dbReference type="PROSITE" id="PS50011">
    <property type="entry name" value="PROTEIN_KINASE_DOM"/>
    <property type="match status" value="1"/>
</dbReference>
<evidence type="ECO:0000256" key="2">
    <source>
        <dbReference type="ARBA" id="ARBA00012513"/>
    </source>
</evidence>
<keyword evidence="5 15" id="KW-0812">Transmembrane</keyword>
<evidence type="ECO:0000313" key="17">
    <source>
        <dbReference type="EMBL" id="JAG87923.1"/>
    </source>
</evidence>
<dbReference type="InterPro" id="IPR047117">
    <property type="entry name" value="PERK1-13-like"/>
</dbReference>
<dbReference type="InterPro" id="IPR008271">
    <property type="entry name" value="Ser/Thr_kinase_AS"/>
</dbReference>
<keyword evidence="6 13" id="KW-0547">Nucleotide-binding</keyword>
<evidence type="ECO:0000256" key="12">
    <source>
        <dbReference type="ARBA" id="ARBA00048679"/>
    </source>
</evidence>
<dbReference type="CDD" id="cd14066">
    <property type="entry name" value="STKc_IRAK"/>
    <property type="match status" value="1"/>
</dbReference>
<accession>A0A0C9S8N7</accession>
<dbReference type="EC" id="2.7.11.1" evidence="2"/>
<comment type="similarity">
    <text evidence="14">Belongs to the protein kinase superfamily.</text>
</comment>
<evidence type="ECO:0000256" key="9">
    <source>
        <dbReference type="ARBA" id="ARBA00022989"/>
    </source>
</evidence>
<dbReference type="PROSITE" id="PS00108">
    <property type="entry name" value="PROTEIN_KINASE_ST"/>
    <property type="match status" value="1"/>
</dbReference>
<reference evidence="17" key="1">
    <citation type="submission" date="2015-02" db="EMBL/GenBank/DDBJ databases">
        <title>A transcriptome of Wollemia nobilis - a relic of Gondwana.</title>
        <authorList>
            <person name="Chia J.Y."/>
            <person name="Leong Y.S."/>
            <person name="Abdul Karim S."/>
            <person name="Wan Azmi N."/>
            <person name="Hercus R."/>
            <person name="Croft L."/>
        </authorList>
    </citation>
    <scope>NUCLEOTIDE SEQUENCE</scope>
    <source>
        <strain evidence="17">MaeBrown</strain>
        <tissue evidence="17">Leaf</tissue>
    </source>
</reference>
<dbReference type="PANTHER" id="PTHR47982:SF55">
    <property type="entry name" value="PROTEIN KINASE DOMAIN-CONTAINING PROTEIN"/>
    <property type="match status" value="1"/>
</dbReference>
<feature type="domain" description="Protein kinase" evidence="16">
    <location>
        <begin position="76"/>
        <end position="352"/>
    </location>
</feature>
<protein>
    <recommendedName>
        <fullName evidence="2">non-specific serine/threonine protein kinase</fullName>
        <ecNumber evidence="2">2.7.11.1</ecNumber>
    </recommendedName>
</protein>
<evidence type="ECO:0000256" key="8">
    <source>
        <dbReference type="ARBA" id="ARBA00022840"/>
    </source>
</evidence>
<name>A0A0C9S8N7_9CONI</name>
<dbReference type="GO" id="GO:0005524">
    <property type="term" value="F:ATP binding"/>
    <property type="evidence" value="ECO:0007669"/>
    <property type="project" value="UniProtKB-UniRule"/>
</dbReference>
<dbReference type="Gene3D" id="3.30.200.20">
    <property type="entry name" value="Phosphorylase Kinase, domain 1"/>
    <property type="match status" value="1"/>
</dbReference>
<dbReference type="SMART" id="SM00220">
    <property type="entry name" value="S_TKc"/>
    <property type="match status" value="1"/>
</dbReference>
<evidence type="ECO:0000259" key="16">
    <source>
        <dbReference type="PROSITE" id="PS50011"/>
    </source>
</evidence>
<proteinExistence type="inferred from homology"/>
<keyword evidence="8 13" id="KW-0067">ATP-binding</keyword>
<dbReference type="SUPFAM" id="SSF56112">
    <property type="entry name" value="Protein kinase-like (PK-like)"/>
    <property type="match status" value="1"/>
</dbReference>
<evidence type="ECO:0000256" key="13">
    <source>
        <dbReference type="PROSITE-ProRule" id="PRU10141"/>
    </source>
</evidence>
<dbReference type="InterPro" id="IPR001245">
    <property type="entry name" value="Ser-Thr/Tyr_kinase_cat_dom"/>
</dbReference>
<evidence type="ECO:0000256" key="1">
    <source>
        <dbReference type="ARBA" id="ARBA00004162"/>
    </source>
</evidence>
<evidence type="ECO:0000256" key="5">
    <source>
        <dbReference type="ARBA" id="ARBA00022692"/>
    </source>
</evidence>
<feature type="transmembrane region" description="Helical" evidence="15">
    <location>
        <begin position="6"/>
        <end position="23"/>
    </location>
</feature>
<evidence type="ECO:0000256" key="4">
    <source>
        <dbReference type="ARBA" id="ARBA00022679"/>
    </source>
</evidence>